<proteinExistence type="predicted"/>
<keyword evidence="2" id="KW-1185">Reference proteome</keyword>
<dbReference type="SUPFAM" id="SSF143870">
    <property type="entry name" value="PF0523-like"/>
    <property type="match status" value="1"/>
</dbReference>
<dbReference type="RefSeq" id="WP_192818378.1">
    <property type="nucleotide sequence ID" value="NZ_CP062310.1"/>
</dbReference>
<dbReference type="InParanoid" id="A0A7L9FHL4"/>
<dbReference type="Gene3D" id="3.30.2380.10">
    <property type="entry name" value="CGI121/TPRKB"/>
    <property type="match status" value="1"/>
</dbReference>
<reference evidence="1 2" key="1">
    <citation type="submission" date="2020-10" db="EMBL/GenBank/DDBJ databases">
        <title>Thermofilum lucidum 3507LT sp. nov. a novel member of Thermofilaceae family isolated from Chile hot spring, and proposal of description order Thermofilales.</title>
        <authorList>
            <person name="Zayulina K.S."/>
            <person name="Elcheninov A.G."/>
            <person name="Toshchakov S.V."/>
            <person name="Kublanov I.V."/>
        </authorList>
    </citation>
    <scope>NUCLEOTIDE SEQUENCE [LARGE SCALE GENOMIC DNA]</scope>
    <source>
        <strain evidence="1 2">3507LT</strain>
    </source>
</reference>
<dbReference type="Proteomes" id="UP000594121">
    <property type="component" value="Chromosome"/>
</dbReference>
<evidence type="ECO:0000313" key="2">
    <source>
        <dbReference type="Proteomes" id="UP000594121"/>
    </source>
</evidence>
<evidence type="ECO:0000313" key="1">
    <source>
        <dbReference type="EMBL" id="QOJ78406.1"/>
    </source>
</evidence>
<dbReference type="AlphaFoldDB" id="A0A7L9FHL4"/>
<dbReference type="GeneID" id="59149536"/>
<sequence>MELSVVFNGKEYRVVYGCLKSVDAGEFQAAVDWARRNAGSDPWLVLLRDCCKIPDKRVIVSSLLHSLRNYSSGKMISKNLVHELLIFILGVRNIREATEFFASGEGENIGYICMSSRGRDYVLNTLEVFKKELGLVEEGFNEDCWVERYSAYLGVPPERELLVRVLRARATLLTLTL</sequence>
<dbReference type="InterPro" id="IPR036504">
    <property type="entry name" value="CGI121/TPRKB_sf"/>
</dbReference>
<gene>
    <name evidence="1" type="ORF">IG193_06530</name>
</gene>
<dbReference type="EMBL" id="CP062310">
    <property type="protein sequence ID" value="QOJ78406.1"/>
    <property type="molecule type" value="Genomic_DNA"/>
</dbReference>
<accession>A0A7L9FHL4</accession>
<name>A0A7L9FHL4_9CREN</name>
<protein>
    <submittedName>
        <fullName evidence="1">Uncharacterized protein</fullName>
    </submittedName>
</protein>
<dbReference type="KEGG" id="thel:IG193_06530"/>
<organism evidence="1 2">
    <name type="scientific">Infirmifilum lucidum</name>
    <dbReference type="NCBI Taxonomy" id="2776706"/>
    <lineage>
        <taxon>Archaea</taxon>
        <taxon>Thermoproteota</taxon>
        <taxon>Thermoprotei</taxon>
        <taxon>Thermofilales</taxon>
        <taxon>Thermofilaceae</taxon>
        <taxon>Infirmifilum</taxon>
    </lineage>
</organism>